<sequence length="685" mass="77793">MAERVGVIELGSKGIGLSSEPSRLKAKRLSWLKSSSARREVKDTLHFDSGHRIHEGEEYPYSNPLTLGFVRYQKVLTLLFWYPPNQATRVWESDDDSGSETIGVIETPPTILAQSTESQHSQPQSGSQNASTQPIPIRLTNPVKYSSEAHPPWPSREHTPPSGSEDGPSKGKQLPSTDEQTPKRKTQLSDEQPQLHSDPEPEPQSREQLPTDTEPATQSRNGPFIDNSSLSEDFEQYEKGSKLVYTYQVPRRPYGRSEYPNPAGIYSDDKVLSEDERRLSRTGLVYHDRHISNPDPTQDKATVHLTITKNISGGPVAGAQVILCKVDEAKYDGGAKHEDRTYKQQKDTFRQYFTDKRRRAKQYVGDIFDQKNAGSSTSSRGDRSEKQPDVAGKAPFILTIDGERLTVGQLAILKVYDAMFYPFTCGMNQGPWKVTSRADQEHTCEAGAYKHLWTHKKTGYEHLAPQYYGSWAIELTTTNSDVEDKQRFARAIIMEYIEGTSIEELCFRTAKEYLLVPRNGMLPKMADGTKWCFDRKLRLEVFVTLLKGYMNMLHHGVNMRLDPENILLTGKLGDELLTTPRVVVIDYVDALIDDERKGPLRVYQRWKKSPHPWGEVSFPKMQYFHGWFPHHWTPQLFDSWLIYISGQLDNPEYMDRSISKGPGLPKDPQMSEQPGSGQDSEPEHS</sequence>
<reference evidence="2" key="1">
    <citation type="submission" date="2021-06" db="EMBL/GenBank/DDBJ databases">
        <title>Comparative genomics, transcriptomics and evolutionary studies reveal genomic signatures of adaptation to plant cell wall in hemibiotrophic fungi.</title>
        <authorList>
            <consortium name="DOE Joint Genome Institute"/>
            <person name="Baroncelli R."/>
            <person name="Diaz J.F."/>
            <person name="Benocci T."/>
            <person name="Peng M."/>
            <person name="Battaglia E."/>
            <person name="Haridas S."/>
            <person name="Andreopoulos W."/>
            <person name="Labutti K."/>
            <person name="Pangilinan J."/>
            <person name="Floch G.L."/>
            <person name="Makela M.R."/>
            <person name="Henrissat B."/>
            <person name="Grigoriev I.V."/>
            <person name="Crouch J.A."/>
            <person name="De Vries R.P."/>
            <person name="Sukno S.A."/>
            <person name="Thon M.R."/>
        </authorList>
    </citation>
    <scope>NUCLEOTIDE SEQUENCE</scope>
    <source>
        <strain evidence="2">CBS 193.32</strain>
    </source>
</reference>
<evidence type="ECO:0000313" key="2">
    <source>
        <dbReference type="EMBL" id="KAK1672006.1"/>
    </source>
</evidence>
<feature type="compositionally biased region" description="Polar residues" evidence="1">
    <location>
        <begin position="670"/>
        <end position="679"/>
    </location>
</feature>
<dbReference type="AlphaFoldDB" id="A0AAJ0EPS6"/>
<dbReference type="GeneID" id="85457275"/>
<organism evidence="2 3">
    <name type="scientific">Colletotrichum godetiae</name>
    <dbReference type="NCBI Taxonomy" id="1209918"/>
    <lineage>
        <taxon>Eukaryota</taxon>
        <taxon>Fungi</taxon>
        <taxon>Dikarya</taxon>
        <taxon>Ascomycota</taxon>
        <taxon>Pezizomycotina</taxon>
        <taxon>Sordariomycetes</taxon>
        <taxon>Hypocreomycetidae</taxon>
        <taxon>Glomerellales</taxon>
        <taxon>Glomerellaceae</taxon>
        <taxon>Colletotrichum</taxon>
        <taxon>Colletotrichum acutatum species complex</taxon>
    </lineage>
</organism>
<gene>
    <name evidence="2" type="ORF">BDP55DRAFT_635221</name>
</gene>
<evidence type="ECO:0000313" key="3">
    <source>
        <dbReference type="Proteomes" id="UP001224890"/>
    </source>
</evidence>
<dbReference type="EMBL" id="JAHMHR010000041">
    <property type="protein sequence ID" value="KAK1672006.1"/>
    <property type="molecule type" value="Genomic_DNA"/>
</dbReference>
<feature type="compositionally biased region" description="Polar residues" evidence="1">
    <location>
        <begin position="113"/>
        <end position="134"/>
    </location>
</feature>
<dbReference type="RefSeq" id="XP_060426009.1">
    <property type="nucleotide sequence ID" value="XM_060572749.1"/>
</dbReference>
<feature type="region of interest" description="Disordered" evidence="1">
    <location>
        <begin position="113"/>
        <end position="230"/>
    </location>
</feature>
<protein>
    <recommendedName>
        <fullName evidence="4">Protein kinase domain-containing protein</fullName>
    </recommendedName>
</protein>
<evidence type="ECO:0008006" key="4">
    <source>
        <dbReference type="Google" id="ProtNLM"/>
    </source>
</evidence>
<feature type="region of interest" description="Disordered" evidence="1">
    <location>
        <begin position="654"/>
        <end position="685"/>
    </location>
</feature>
<proteinExistence type="predicted"/>
<feature type="region of interest" description="Disordered" evidence="1">
    <location>
        <begin position="364"/>
        <end position="388"/>
    </location>
</feature>
<accession>A0AAJ0EPS6</accession>
<evidence type="ECO:0000256" key="1">
    <source>
        <dbReference type="SAM" id="MobiDB-lite"/>
    </source>
</evidence>
<keyword evidence="3" id="KW-1185">Reference proteome</keyword>
<feature type="compositionally biased region" description="Polar residues" evidence="1">
    <location>
        <begin position="206"/>
        <end position="230"/>
    </location>
</feature>
<name>A0AAJ0EPS6_9PEZI</name>
<comment type="caution">
    <text evidence="2">The sequence shown here is derived from an EMBL/GenBank/DDBJ whole genome shotgun (WGS) entry which is preliminary data.</text>
</comment>
<dbReference type="Proteomes" id="UP001224890">
    <property type="component" value="Unassembled WGS sequence"/>
</dbReference>